<feature type="coiled-coil region" evidence="1">
    <location>
        <begin position="155"/>
        <end position="182"/>
    </location>
</feature>
<feature type="region of interest" description="Disordered" evidence="2">
    <location>
        <begin position="917"/>
        <end position="944"/>
    </location>
</feature>
<feature type="compositionally biased region" description="Acidic residues" evidence="2">
    <location>
        <begin position="1338"/>
        <end position="1350"/>
    </location>
</feature>
<dbReference type="VEuPathDB" id="TriTrypDB:LPAL13_230020000"/>
<proteinExistence type="predicted"/>
<dbReference type="RefSeq" id="XP_010699283.1">
    <property type="nucleotide sequence ID" value="XM_010700981.1"/>
</dbReference>
<dbReference type="eggNOG" id="ENOG502S2KX">
    <property type="taxonomic scope" value="Eukaryota"/>
</dbReference>
<feature type="compositionally biased region" description="Basic and acidic residues" evidence="2">
    <location>
        <begin position="997"/>
        <end position="1009"/>
    </location>
</feature>
<feature type="compositionally biased region" description="Low complexity" evidence="2">
    <location>
        <begin position="1181"/>
        <end position="1202"/>
    </location>
</feature>
<reference evidence="3 4" key="1">
    <citation type="journal article" date="2015" name="Sci. Rep.">
        <title>The genome of Leishmania panamensis: insights into genomics of the L. (Viannia) subgenus.</title>
        <authorList>
            <person name="Llanes A."/>
            <person name="Restrepo C.M."/>
            <person name="Vecchio G.D."/>
            <person name="Anguizola F.J."/>
            <person name="Lleonart R."/>
        </authorList>
    </citation>
    <scope>NUCLEOTIDE SEQUENCE [LARGE SCALE GENOMIC DNA]</scope>
    <source>
        <strain evidence="3 4">MHOM/PA/94/PSC-1</strain>
    </source>
</reference>
<organism evidence="3 4">
    <name type="scientific">Leishmania panamensis</name>
    <dbReference type="NCBI Taxonomy" id="5679"/>
    <lineage>
        <taxon>Eukaryota</taxon>
        <taxon>Discoba</taxon>
        <taxon>Euglenozoa</taxon>
        <taxon>Kinetoplastea</taxon>
        <taxon>Metakinetoplastina</taxon>
        <taxon>Trypanosomatida</taxon>
        <taxon>Trypanosomatidae</taxon>
        <taxon>Leishmaniinae</taxon>
        <taxon>Leishmania</taxon>
        <taxon>Leishmania guyanensis species complex</taxon>
    </lineage>
</organism>
<gene>
    <name evidence="3" type="ORF">LPMP_231260</name>
</gene>
<evidence type="ECO:0000256" key="1">
    <source>
        <dbReference type="SAM" id="Coils"/>
    </source>
</evidence>
<feature type="region of interest" description="Disordered" evidence="2">
    <location>
        <begin position="103"/>
        <end position="153"/>
    </location>
</feature>
<dbReference type="VEuPathDB" id="TriTrypDB:LPMP_231260"/>
<feature type="region of interest" description="Disordered" evidence="2">
    <location>
        <begin position="1222"/>
        <end position="1350"/>
    </location>
</feature>
<feature type="coiled-coil region" evidence="1">
    <location>
        <begin position="230"/>
        <end position="306"/>
    </location>
</feature>
<keyword evidence="4" id="KW-1185">Reference proteome</keyword>
<feature type="region of interest" description="Disordered" evidence="2">
    <location>
        <begin position="815"/>
        <end position="852"/>
    </location>
</feature>
<keyword evidence="1" id="KW-0175">Coiled coil</keyword>
<sequence length="1350" mass="146442">MKQINVETATREQLVDFIRCMHPQLQREQERVRELESQVSGLQSFIQEKNAEIRELRQQSDRLTEKSASDEETISTLIKQMEGMRSGESPLVSVVPLSATTGVQRGRTAERGKRKWYPSADAAGGEYKPETHRPLDTVGNGDVGRRASRTPPPVKVNAESALEQLKSQNAAATAAIATKMEEVFALEKKVRELTEVNAFYSAIVSQHDQEEKVRMSQALGCYSGHSDDDVAGLRQEVERLQLRISSMADRGEKLQRIIKAVECDKVALSEENEALKRELVLLEAEMEEMTREYARARKSLVAAARTAAQPSSSLERGLTFAEKAPQVRAASAPQQGLMRELPSRGTAVTVDPYLQNPDRCVSYLSSSPAPCVSPLARDERQSVIGGVATSAQTGSTIPTKQSHSRFTFRSLRPMRVRSPDAHERELLDRIHFYEDQFAQMEAFEADRQRSFDEMERNRAELFVSMNSQLEKQRKEIYRLRKLHEETSIKSSATARPSHNHSLASLPSREEEGERGSSHRRGPSPVERSLTAVPTSLQSLHFDSLDNLDAADNATAAWVNERESALSCSRHRRQVSSEALSTSFGLLDELMWREKHARSRICTEAVEEELQLFAGMHIGTVRLFAGALEAREAHLLCETADLRKDVGALQARVVDLEAQLAIAREAEKVLLGGATDSEAIGMTGVSDPDSPETNLLYVATSLSEKKTLYTAFMALEAYGTVLEYHRELIKICRLSSSGAVEVVELGEDCMHAEIARDLEEVQMVLDSVRCLSQLQPSLSHAATPHLYDTSSAPRIVGELLTACETDTGTCDEEADVAVGSSRDQSSSHLAPPQTFSQPTQTQIASLSSHTDVADREEETIHGVAEIAGELHAISYVPPDIFSQEQAAAVVTKASGDDAVPLPLSIAEAVTDISPFQDSLEEEHSHISAATSGDGSARTADSENVSPMSHKTIAASFNDGYLPPGKKKLEAEREAISSTGVTASVAEPRQVESSVAESADLHKEDDAREEYQASDGAEDESSEAHDDGTLSSTSQLEVREGEEAEFLAQLEKEMAKGGLEIVTEHREDEGGIVASPGDLDIDNGGGEEREAGCGEGQPADSEVARAEASSETRAPPSCGADGEQQSRRGDTSQEKEGLDPVVLEDEFNEAELPMESPDERSGKSTAASSLSPNSDNVSEERSSTSPTSTTSSSLVTGTSTSGEGVHFESAVVRDHLAPQISVPVAEPPLLPPLPSISLDSLFGVSGGKAPSASAERNDGRQSFPASSALSPPLPLSEPKVSPRFDTLCTAMTPTPPPHSMLAPCLRQTPSRPYFSSFPSEEQHLQTSGGFEGPNSHDSSSGDDFEAEFDPFA</sequence>
<protein>
    <submittedName>
        <fullName evidence="3">Uncharacterized protein</fullName>
    </submittedName>
</protein>
<feature type="coiled-coil region" evidence="1">
    <location>
        <begin position="25"/>
        <end position="73"/>
    </location>
</feature>
<feature type="compositionally biased region" description="Low complexity" evidence="2">
    <location>
        <begin position="1260"/>
        <end position="1279"/>
    </location>
</feature>
<feature type="region of interest" description="Disordered" evidence="2">
    <location>
        <begin position="969"/>
        <end position="1204"/>
    </location>
</feature>
<feature type="compositionally biased region" description="Low complexity" evidence="2">
    <location>
        <begin position="830"/>
        <end position="841"/>
    </location>
</feature>
<feature type="compositionally biased region" description="Basic and acidic residues" evidence="2">
    <location>
        <begin position="507"/>
        <end position="516"/>
    </location>
</feature>
<feature type="region of interest" description="Disordered" evidence="2">
    <location>
        <begin position="487"/>
        <end position="528"/>
    </location>
</feature>
<feature type="compositionally biased region" description="Polar residues" evidence="2">
    <location>
        <begin position="488"/>
        <end position="504"/>
    </location>
</feature>
<feature type="compositionally biased region" description="Polar residues" evidence="2">
    <location>
        <begin position="1161"/>
        <end position="1174"/>
    </location>
</feature>
<accession>A0A088SAA5</accession>
<feature type="coiled-coil region" evidence="1">
    <location>
        <begin position="638"/>
        <end position="665"/>
    </location>
</feature>
<evidence type="ECO:0000313" key="4">
    <source>
        <dbReference type="Proteomes" id="UP000063063"/>
    </source>
</evidence>
<dbReference type="EMBL" id="CP009392">
    <property type="protein sequence ID" value="AIN98576.1"/>
    <property type="molecule type" value="Genomic_DNA"/>
</dbReference>
<dbReference type="Proteomes" id="UP000063063">
    <property type="component" value="Chromosome 23"/>
</dbReference>
<dbReference type="KEGG" id="lpan:LPMP_231260"/>
<feature type="compositionally biased region" description="Basic and acidic residues" evidence="2">
    <location>
        <begin position="1122"/>
        <end position="1136"/>
    </location>
</feature>
<dbReference type="PANTHER" id="PTHR23159:SF31">
    <property type="entry name" value="CENTROSOME-ASSOCIATED PROTEIN CEP250 ISOFORM X1"/>
    <property type="match status" value="1"/>
</dbReference>
<dbReference type="GeneID" id="22575331"/>
<evidence type="ECO:0000313" key="3">
    <source>
        <dbReference type="EMBL" id="AIN98576.1"/>
    </source>
</evidence>
<feature type="compositionally biased region" description="Pro residues" evidence="2">
    <location>
        <begin position="1223"/>
        <end position="1232"/>
    </location>
</feature>
<name>A0A088SAA5_LEIPA</name>
<dbReference type="OrthoDB" id="265747at2759"/>
<evidence type="ECO:0000256" key="2">
    <source>
        <dbReference type="SAM" id="MobiDB-lite"/>
    </source>
</evidence>
<dbReference type="PANTHER" id="PTHR23159">
    <property type="entry name" value="CENTROSOMAL PROTEIN 2"/>
    <property type="match status" value="1"/>
</dbReference>
<feature type="compositionally biased region" description="Polar residues" evidence="2">
    <location>
        <begin position="1314"/>
        <end position="1326"/>
    </location>
</feature>